<dbReference type="Proteomes" id="UP001231189">
    <property type="component" value="Unassembled WGS sequence"/>
</dbReference>
<comment type="caution">
    <text evidence="5">The sequence shown here is derived from an EMBL/GenBank/DDBJ whole genome shotgun (WGS) entry which is preliminary data.</text>
</comment>
<dbReference type="InterPro" id="IPR036514">
    <property type="entry name" value="SGNH_hydro_sf"/>
</dbReference>
<protein>
    <recommendedName>
        <fullName evidence="4">DUF4216 domain-containing protein</fullName>
    </recommendedName>
</protein>
<feature type="region of interest" description="Disordered" evidence="3">
    <location>
        <begin position="14"/>
        <end position="62"/>
    </location>
</feature>
<organism evidence="5 6">
    <name type="scientific">Lolium multiflorum</name>
    <name type="common">Italian ryegrass</name>
    <name type="synonym">Lolium perenne subsp. multiflorum</name>
    <dbReference type="NCBI Taxonomy" id="4521"/>
    <lineage>
        <taxon>Eukaryota</taxon>
        <taxon>Viridiplantae</taxon>
        <taxon>Streptophyta</taxon>
        <taxon>Embryophyta</taxon>
        <taxon>Tracheophyta</taxon>
        <taxon>Spermatophyta</taxon>
        <taxon>Magnoliopsida</taxon>
        <taxon>Liliopsida</taxon>
        <taxon>Poales</taxon>
        <taxon>Poaceae</taxon>
        <taxon>BOP clade</taxon>
        <taxon>Pooideae</taxon>
        <taxon>Poodae</taxon>
        <taxon>Poeae</taxon>
        <taxon>Poeae Chloroplast Group 2 (Poeae type)</taxon>
        <taxon>Loliodinae</taxon>
        <taxon>Loliinae</taxon>
        <taxon>Lolium</taxon>
    </lineage>
</organism>
<sequence>MPSYYCWTKHGEIGVMMEDNEEEEEDDDGYPNFPEYDDTAEGNEDNEVEDQEAPDEPADDDLGRAIADARRECETEKERLAFDKMIEDHNKLLYPTCEDGHKKLGSTLELLQWKAENGVTDSGFGKLLTIIKRKLPRGNELPASTYEAKKIVCPLGLDVQKIHACINDCILYRGEYENLDACPGDEGERPRKRVPAKVMWCKWVNKTGGGVQVDKLYGMTTVDLNNLGYRDEPFVLAKDVAQVFYVKDMSTKPRKRKHKETNTSNDEPGCVPRYLYFFRGGEPGDYDSAGCLGWLNALTAYHNRMLRAKISDLRRAHPGVSITYVDYYDEVLSLITAPARNGFDAGTVLYACCGGGGPYNANLTVKCPDPGAVRCADPSRYVSWDGLHMTEAVYRIMARGMLHGPFANPPIMSACNHTNRQ</sequence>
<dbReference type="AlphaFoldDB" id="A0AAD8TAQ9"/>
<dbReference type="Pfam" id="PF13952">
    <property type="entry name" value="DUF4216"/>
    <property type="match status" value="1"/>
</dbReference>
<dbReference type="InterPro" id="IPR001087">
    <property type="entry name" value="GDSL"/>
</dbReference>
<accession>A0AAD8TAQ9</accession>
<keyword evidence="2" id="KW-0325">Glycoprotein</keyword>
<feature type="compositionally biased region" description="Acidic residues" evidence="3">
    <location>
        <begin position="18"/>
        <end position="60"/>
    </location>
</feature>
<keyword evidence="6" id="KW-1185">Reference proteome</keyword>
<evidence type="ECO:0000256" key="2">
    <source>
        <dbReference type="ARBA" id="ARBA00023180"/>
    </source>
</evidence>
<dbReference type="PANTHER" id="PTHR22835">
    <property type="entry name" value="ZINC FINGER FYVE DOMAIN CONTAINING PROTEIN"/>
    <property type="match status" value="1"/>
</dbReference>
<evidence type="ECO:0000256" key="1">
    <source>
        <dbReference type="ARBA" id="ARBA00008668"/>
    </source>
</evidence>
<comment type="similarity">
    <text evidence="1">Belongs to the 'GDSL' lipolytic enzyme family.</text>
</comment>
<evidence type="ECO:0000256" key="3">
    <source>
        <dbReference type="SAM" id="MobiDB-lite"/>
    </source>
</evidence>
<name>A0AAD8TAQ9_LOLMU</name>
<feature type="domain" description="DUF4216" evidence="4">
    <location>
        <begin position="200"/>
        <end position="252"/>
    </location>
</feature>
<evidence type="ECO:0000259" key="4">
    <source>
        <dbReference type="Pfam" id="PF13952"/>
    </source>
</evidence>
<dbReference type="InterPro" id="IPR025312">
    <property type="entry name" value="DUF4216"/>
</dbReference>
<evidence type="ECO:0000313" key="5">
    <source>
        <dbReference type="EMBL" id="KAK1678447.1"/>
    </source>
</evidence>
<proteinExistence type="inferred from homology"/>
<reference evidence="5" key="1">
    <citation type="submission" date="2023-07" db="EMBL/GenBank/DDBJ databases">
        <title>A chromosome-level genome assembly of Lolium multiflorum.</title>
        <authorList>
            <person name="Chen Y."/>
            <person name="Copetti D."/>
            <person name="Kolliker R."/>
            <person name="Studer B."/>
        </authorList>
    </citation>
    <scope>NUCLEOTIDE SEQUENCE</scope>
    <source>
        <strain evidence="5">02402/16</strain>
        <tissue evidence="5">Leaf</tissue>
    </source>
</reference>
<gene>
    <name evidence="5" type="ORF">QYE76_039295</name>
</gene>
<dbReference type="Pfam" id="PF00657">
    <property type="entry name" value="Lipase_GDSL"/>
    <property type="match status" value="1"/>
</dbReference>
<dbReference type="EMBL" id="JAUUTY010000002">
    <property type="protein sequence ID" value="KAK1678447.1"/>
    <property type="molecule type" value="Genomic_DNA"/>
</dbReference>
<dbReference type="PANTHER" id="PTHR22835:SF235">
    <property type="entry name" value="OS07G0642200 PROTEIN"/>
    <property type="match status" value="1"/>
</dbReference>
<dbReference type="GO" id="GO:0016788">
    <property type="term" value="F:hydrolase activity, acting on ester bonds"/>
    <property type="evidence" value="ECO:0007669"/>
    <property type="project" value="InterPro"/>
</dbReference>
<evidence type="ECO:0000313" key="6">
    <source>
        <dbReference type="Proteomes" id="UP001231189"/>
    </source>
</evidence>
<dbReference type="Gene3D" id="3.40.50.1110">
    <property type="entry name" value="SGNH hydrolase"/>
    <property type="match status" value="1"/>
</dbReference>